<accession>A0A0F9W0Q8</accession>
<organism evidence="1">
    <name type="scientific">marine sediment metagenome</name>
    <dbReference type="NCBI Taxonomy" id="412755"/>
    <lineage>
        <taxon>unclassified sequences</taxon>
        <taxon>metagenomes</taxon>
        <taxon>ecological metagenomes</taxon>
    </lineage>
</organism>
<name>A0A0F9W0Q8_9ZZZZ</name>
<sequence length="107" mass="11720">MFKLNTNRTYPYPVALTVYDEAGKEHTGKFTATFKAMPQDQLRNMPADTLLLDQVLMGAQGIEVPGEGGKPLEGEELLHALKNDPAASTALITAYQESVSKKNRGRI</sequence>
<proteinExistence type="predicted"/>
<gene>
    <name evidence="1" type="ORF">LCGC14_0074540</name>
</gene>
<dbReference type="AlphaFoldDB" id="A0A0F9W0Q8"/>
<comment type="caution">
    <text evidence="1">The sequence shown here is derived from an EMBL/GenBank/DDBJ whole genome shotgun (WGS) entry which is preliminary data.</text>
</comment>
<dbReference type="EMBL" id="LAZR01000018">
    <property type="protein sequence ID" value="KKO05813.1"/>
    <property type="molecule type" value="Genomic_DNA"/>
</dbReference>
<evidence type="ECO:0000313" key="1">
    <source>
        <dbReference type="EMBL" id="KKO05813.1"/>
    </source>
</evidence>
<reference evidence="1" key="1">
    <citation type="journal article" date="2015" name="Nature">
        <title>Complex archaea that bridge the gap between prokaryotes and eukaryotes.</title>
        <authorList>
            <person name="Spang A."/>
            <person name="Saw J.H."/>
            <person name="Jorgensen S.L."/>
            <person name="Zaremba-Niedzwiedzka K."/>
            <person name="Martijn J."/>
            <person name="Lind A.E."/>
            <person name="van Eijk R."/>
            <person name="Schleper C."/>
            <person name="Guy L."/>
            <person name="Ettema T.J."/>
        </authorList>
    </citation>
    <scope>NUCLEOTIDE SEQUENCE</scope>
</reference>
<protein>
    <submittedName>
        <fullName evidence="1">Uncharacterized protein</fullName>
    </submittedName>
</protein>